<dbReference type="Proteomes" id="UP001164929">
    <property type="component" value="Chromosome 4"/>
</dbReference>
<organism evidence="1 2">
    <name type="scientific">Populus alba x Populus x berolinensis</name>
    <dbReference type="NCBI Taxonomy" id="444605"/>
    <lineage>
        <taxon>Eukaryota</taxon>
        <taxon>Viridiplantae</taxon>
        <taxon>Streptophyta</taxon>
        <taxon>Embryophyta</taxon>
        <taxon>Tracheophyta</taxon>
        <taxon>Spermatophyta</taxon>
        <taxon>Magnoliopsida</taxon>
        <taxon>eudicotyledons</taxon>
        <taxon>Gunneridae</taxon>
        <taxon>Pentapetalae</taxon>
        <taxon>rosids</taxon>
        <taxon>fabids</taxon>
        <taxon>Malpighiales</taxon>
        <taxon>Salicaceae</taxon>
        <taxon>Saliceae</taxon>
        <taxon>Populus</taxon>
    </lineage>
</organism>
<sequence length="215" mass="24594">MEWGKKWVHRWRTGCGFGSNKPKSFAVDLRWVCLCGFQQNLACQIDMQTQVTSNLVGIYPDRAARWVRGENCNILQFFEPVKFWVLGTGGFHVCLGHSHLGLQKRTCVYPLLLLVSYCVLHWINQHGLLFYPNYVDWKAADPFIYQAKTWKHGHNQIWQSIVPVSLYSSFTLVPDSNTVGPKGSNNDFISLVDSDINNPCVRQVNKTFADQLKGI</sequence>
<dbReference type="AlphaFoldDB" id="A0AAD6R167"/>
<evidence type="ECO:0000313" key="1">
    <source>
        <dbReference type="EMBL" id="KAJ7000390.1"/>
    </source>
</evidence>
<proteinExistence type="predicted"/>
<keyword evidence="2" id="KW-1185">Reference proteome</keyword>
<comment type="caution">
    <text evidence="1">The sequence shown here is derived from an EMBL/GenBank/DDBJ whole genome shotgun (WGS) entry which is preliminary data.</text>
</comment>
<name>A0AAD6R167_9ROSI</name>
<dbReference type="EMBL" id="JAQIZT010000004">
    <property type="protein sequence ID" value="KAJ7000390.1"/>
    <property type="molecule type" value="Genomic_DNA"/>
</dbReference>
<accession>A0AAD6R167</accession>
<reference evidence="1 2" key="1">
    <citation type="journal article" date="2023" name="Mol. Ecol. Resour.">
        <title>Chromosome-level genome assembly of a triploid poplar Populus alba 'Berolinensis'.</title>
        <authorList>
            <person name="Chen S."/>
            <person name="Yu Y."/>
            <person name="Wang X."/>
            <person name="Wang S."/>
            <person name="Zhang T."/>
            <person name="Zhou Y."/>
            <person name="He R."/>
            <person name="Meng N."/>
            <person name="Wang Y."/>
            <person name="Liu W."/>
            <person name="Liu Z."/>
            <person name="Liu J."/>
            <person name="Guo Q."/>
            <person name="Huang H."/>
            <person name="Sederoff R.R."/>
            <person name="Wang G."/>
            <person name="Qu G."/>
            <person name="Chen S."/>
        </authorList>
    </citation>
    <scope>NUCLEOTIDE SEQUENCE [LARGE SCALE GENOMIC DNA]</scope>
    <source>
        <strain evidence="1">SC-2020</strain>
    </source>
</reference>
<protein>
    <submittedName>
        <fullName evidence="1">Uncharacterized protein</fullName>
    </submittedName>
</protein>
<gene>
    <name evidence="1" type="ORF">NC653_011007</name>
</gene>
<evidence type="ECO:0000313" key="2">
    <source>
        <dbReference type="Proteomes" id="UP001164929"/>
    </source>
</evidence>